<dbReference type="PANTHER" id="PTHR47495:SF2">
    <property type="entry name" value="ALDEHYDE DEHYDROGENASE"/>
    <property type="match status" value="1"/>
</dbReference>
<dbReference type="InterPro" id="IPR052516">
    <property type="entry name" value="N-heterocyclic_Hydroxylase"/>
</dbReference>
<dbReference type="InterPro" id="IPR000674">
    <property type="entry name" value="Ald_Oxase/Xan_DH_a/b"/>
</dbReference>
<evidence type="ECO:0000313" key="3">
    <source>
        <dbReference type="Proteomes" id="UP000737171"/>
    </source>
</evidence>
<dbReference type="PROSITE" id="PS51318">
    <property type="entry name" value="TAT"/>
    <property type="match status" value="1"/>
</dbReference>
<dbReference type="InterPro" id="IPR037165">
    <property type="entry name" value="AldOxase/xan_DH_Mopterin-bd_sf"/>
</dbReference>
<evidence type="ECO:0000259" key="1">
    <source>
        <dbReference type="SMART" id="SM01008"/>
    </source>
</evidence>
<dbReference type="InterPro" id="IPR012368">
    <property type="entry name" value="OxRdtase_Mopterin-bd_su_IorB"/>
</dbReference>
<dbReference type="InterPro" id="IPR008274">
    <property type="entry name" value="AldOxase/xan_DH_MoCoBD1"/>
</dbReference>
<dbReference type="PANTHER" id="PTHR47495">
    <property type="entry name" value="ALDEHYDE DEHYDROGENASE"/>
    <property type="match status" value="1"/>
</dbReference>
<dbReference type="InterPro" id="IPR006311">
    <property type="entry name" value="TAT_signal"/>
</dbReference>
<accession>A0ABX2EKS4</accession>
<dbReference type="SMART" id="SM01008">
    <property type="entry name" value="Ald_Xan_dh_C"/>
    <property type="match status" value="1"/>
</dbReference>
<dbReference type="Pfam" id="PF02738">
    <property type="entry name" value="MoCoBD_1"/>
    <property type="match status" value="1"/>
</dbReference>
<evidence type="ECO:0000313" key="2">
    <source>
        <dbReference type="EMBL" id="NRF69242.1"/>
    </source>
</evidence>
<dbReference type="Gene3D" id="3.90.1170.50">
    <property type="entry name" value="Aldehyde oxidase/xanthine dehydrogenase, a/b hammerhead"/>
    <property type="match status" value="1"/>
</dbReference>
<dbReference type="Proteomes" id="UP000737171">
    <property type="component" value="Unassembled WGS sequence"/>
</dbReference>
<comment type="caution">
    <text evidence="2">The sequence shown here is derived from an EMBL/GenBank/DDBJ whole genome shotgun (WGS) entry which is preliminary data.</text>
</comment>
<dbReference type="EMBL" id="JABRWJ010000006">
    <property type="protein sequence ID" value="NRF69242.1"/>
    <property type="molecule type" value="Genomic_DNA"/>
</dbReference>
<keyword evidence="3" id="KW-1185">Reference proteome</keyword>
<dbReference type="SUPFAM" id="SSF56003">
    <property type="entry name" value="Molybdenum cofactor-binding domain"/>
    <property type="match status" value="2"/>
</dbReference>
<dbReference type="Pfam" id="PF20256">
    <property type="entry name" value="MoCoBD_2"/>
    <property type="match status" value="2"/>
</dbReference>
<reference evidence="2 3" key="1">
    <citation type="submission" date="2020-05" db="EMBL/GenBank/DDBJ databases">
        <title>Aquincola sp. isolate from soil.</title>
        <authorList>
            <person name="Han J."/>
            <person name="Kim D.-U."/>
        </authorList>
    </citation>
    <scope>NUCLEOTIDE SEQUENCE [LARGE SCALE GENOMIC DNA]</scope>
    <source>
        <strain evidence="2 3">S2</strain>
    </source>
</reference>
<feature type="domain" description="Aldehyde oxidase/xanthine dehydrogenase a/b hammerhead" evidence="1">
    <location>
        <begin position="202"/>
        <end position="290"/>
    </location>
</feature>
<proteinExistence type="predicted"/>
<dbReference type="InterPro" id="IPR046867">
    <property type="entry name" value="AldOxase/xan_DH_MoCoBD2"/>
</dbReference>
<dbReference type="Gene3D" id="3.30.365.10">
    <property type="entry name" value="Aldehyde oxidase/xanthine dehydrogenase, molybdopterin binding domain"/>
    <property type="match status" value="4"/>
</dbReference>
<sequence length="738" mass="80018">MRPTGPSLRRRSLLVAGAGAAGALVLPLRLGAQPAASAGERFEPNAFIRITPDDRVLLTSHRAEMGQGTRTALAMILCDELDADWSRVQVQRADGDARYGDQNTVGDATLILTWEPLRQAAAAARTMLVQAAAEQLKLPVDALRTEAGRVLAKDGSKSLRYGALVRRAAKLPVPAAPMLKSPADYTLIGKPTPGVDLRAQTTGTMVYGLDVQRPGMRYAVIARAPLPDVKLKRFDDRAARAVTGVEQVFALDGVFRPEGTTDAGVVVVARDSWACLQARKQLQIEWDAPPSPDSAQIRQRLEDAATQAGTVYRSNGDFDAARREGGGTVTVSRRYYTPLLIHAPLEPPNCTADVRADRCEIWAPTQNPGEARERIAEELKCPIEQVTVHVTDIGGGFGRKAMHDFVLEAVRIGRRIGQPVKLFWSREDDLRHGFYRSPCVQAIEAGAEPQGRPLYWRHHTAHGSQQPTSEAVSPRELQMGEVLSGATRLPYPFPHLRIEGTHVDMPLRRAWMRGVQHAFHGFAVESALDELAVKLGRDPLAWRLEQLEPARRTQFIRSRASTEFWFDSGRLAGVIRRVAELSNWSAPLPAGGAARGRGFAAHVQSATYVALVAEVSRRGPALRVERVCCVVDCGRVINPDSARAQVEGAIVYGLSSCLFGEITLGGGAVQQSNFHDYPVARIGDMPRIDVAFIHSGVAPTGLGEPCVPMVAPAIANAVANAGWGRLTEWPLKLPAAAA</sequence>
<dbReference type="PIRSF" id="PIRSF036389">
    <property type="entry name" value="IOR_B"/>
    <property type="match status" value="1"/>
</dbReference>
<gene>
    <name evidence="2" type="ORF">HLB44_19785</name>
</gene>
<organism evidence="2 3">
    <name type="scientific">Pseudaquabacterium terrae</name>
    <dbReference type="NCBI Taxonomy" id="2732868"/>
    <lineage>
        <taxon>Bacteria</taxon>
        <taxon>Pseudomonadati</taxon>
        <taxon>Pseudomonadota</taxon>
        <taxon>Betaproteobacteria</taxon>
        <taxon>Burkholderiales</taxon>
        <taxon>Sphaerotilaceae</taxon>
        <taxon>Pseudaquabacterium</taxon>
    </lineage>
</organism>
<name>A0ABX2EKS4_9BURK</name>
<protein>
    <submittedName>
        <fullName evidence="2">Xanthine dehydrogenase family protein molybdopterin-binding subunit</fullName>
    </submittedName>
</protein>